<evidence type="ECO:0000313" key="2">
    <source>
        <dbReference type="EMBL" id="MEU9577527.1"/>
    </source>
</evidence>
<dbReference type="RefSeq" id="WP_359270797.1">
    <property type="nucleotide sequence ID" value="NZ_JBEZNA010000015.1"/>
</dbReference>
<name>A0ABV3EMV6_9ACTN</name>
<keyword evidence="3" id="KW-1185">Reference proteome</keyword>
<proteinExistence type="predicted"/>
<reference evidence="2 3" key="1">
    <citation type="submission" date="2024-06" db="EMBL/GenBank/DDBJ databases">
        <title>The Natural Products Discovery Center: Release of the First 8490 Sequenced Strains for Exploring Actinobacteria Biosynthetic Diversity.</title>
        <authorList>
            <person name="Kalkreuter E."/>
            <person name="Kautsar S.A."/>
            <person name="Yang D."/>
            <person name="Bader C.D."/>
            <person name="Teijaro C.N."/>
            <person name="Fluegel L."/>
            <person name="Davis C.M."/>
            <person name="Simpson J.R."/>
            <person name="Lauterbach L."/>
            <person name="Steele A.D."/>
            <person name="Gui C."/>
            <person name="Meng S."/>
            <person name="Li G."/>
            <person name="Viehrig K."/>
            <person name="Ye F."/>
            <person name="Su P."/>
            <person name="Kiefer A.F."/>
            <person name="Nichols A."/>
            <person name="Cepeda A.J."/>
            <person name="Yan W."/>
            <person name="Fan B."/>
            <person name="Jiang Y."/>
            <person name="Adhikari A."/>
            <person name="Zheng C.-J."/>
            <person name="Schuster L."/>
            <person name="Cowan T.M."/>
            <person name="Smanski M.J."/>
            <person name="Chevrette M.G."/>
            <person name="De Carvalho L.P.S."/>
            <person name="Shen B."/>
        </authorList>
    </citation>
    <scope>NUCLEOTIDE SEQUENCE [LARGE SCALE GENOMIC DNA]</scope>
    <source>
        <strain evidence="2 3">NPDC048117</strain>
    </source>
</reference>
<evidence type="ECO:0000256" key="1">
    <source>
        <dbReference type="SAM" id="MobiDB-lite"/>
    </source>
</evidence>
<accession>A0ABV3EMV6</accession>
<feature type="region of interest" description="Disordered" evidence="1">
    <location>
        <begin position="74"/>
        <end position="96"/>
    </location>
</feature>
<protein>
    <submittedName>
        <fullName evidence="2">Uncharacterized protein</fullName>
    </submittedName>
</protein>
<evidence type="ECO:0000313" key="3">
    <source>
        <dbReference type="Proteomes" id="UP001551584"/>
    </source>
</evidence>
<comment type="caution">
    <text evidence="2">The sequence shown here is derived from an EMBL/GenBank/DDBJ whole genome shotgun (WGS) entry which is preliminary data.</text>
</comment>
<organism evidence="2 3">
    <name type="scientific">Streptomyces chilikensis</name>
    <dbReference type="NCBI Taxonomy" id="1194079"/>
    <lineage>
        <taxon>Bacteria</taxon>
        <taxon>Bacillati</taxon>
        <taxon>Actinomycetota</taxon>
        <taxon>Actinomycetes</taxon>
        <taxon>Kitasatosporales</taxon>
        <taxon>Streptomycetaceae</taxon>
        <taxon>Streptomyces</taxon>
    </lineage>
</organism>
<dbReference type="EMBL" id="JBEZNA010000015">
    <property type="protein sequence ID" value="MEU9577527.1"/>
    <property type="molecule type" value="Genomic_DNA"/>
</dbReference>
<dbReference type="Proteomes" id="UP001551584">
    <property type="component" value="Unassembled WGS sequence"/>
</dbReference>
<gene>
    <name evidence="2" type="ORF">AB0D95_09715</name>
</gene>
<sequence length="96" mass="10277">MERIAAVRRQSLYSHSEAEGELNLPVGSRTSLTVELTEPVDTPRLPGAAGAVRVVRFHADDADALHAALTEALRPLPGPARPPSLVSRGPARPRRP</sequence>